<dbReference type="RefSeq" id="WP_157775320.1">
    <property type="nucleotide sequence ID" value="NZ_CP022163.1"/>
</dbReference>
<dbReference type="InterPro" id="IPR036390">
    <property type="entry name" value="WH_DNA-bd_sf"/>
</dbReference>
<dbReference type="NCBIfam" id="NF008284">
    <property type="entry name" value="PRK11062.1"/>
    <property type="match status" value="1"/>
</dbReference>
<dbReference type="GO" id="GO:0003677">
    <property type="term" value="F:DNA binding"/>
    <property type="evidence" value="ECO:0007669"/>
    <property type="project" value="UniProtKB-KW"/>
</dbReference>
<evidence type="ECO:0000256" key="5">
    <source>
        <dbReference type="ARBA" id="ARBA00023163"/>
    </source>
</evidence>
<proteinExistence type="inferred from homology"/>
<dbReference type="Pfam" id="PF03466">
    <property type="entry name" value="LysR_substrate"/>
    <property type="match status" value="1"/>
</dbReference>
<keyword evidence="4" id="KW-0010">Activator</keyword>
<evidence type="ECO:0000313" key="7">
    <source>
        <dbReference type="EMBL" id="ATB30748.1"/>
    </source>
</evidence>
<dbReference type="SUPFAM" id="SSF53850">
    <property type="entry name" value="Periplasmic binding protein-like II"/>
    <property type="match status" value="1"/>
</dbReference>
<dbReference type="PANTHER" id="PTHR30293">
    <property type="entry name" value="TRANSCRIPTIONAL REGULATORY PROTEIN NAC-RELATED"/>
    <property type="match status" value="1"/>
</dbReference>
<evidence type="ECO:0000256" key="1">
    <source>
        <dbReference type="ARBA" id="ARBA00009437"/>
    </source>
</evidence>
<dbReference type="KEGG" id="mbd:MEBOL_004209"/>
<evidence type="ECO:0000256" key="2">
    <source>
        <dbReference type="ARBA" id="ARBA00023015"/>
    </source>
</evidence>
<dbReference type="InterPro" id="IPR005119">
    <property type="entry name" value="LysR_subst-bd"/>
</dbReference>
<comment type="similarity">
    <text evidence="1">Belongs to the LysR transcriptional regulatory family.</text>
</comment>
<dbReference type="OrthoDB" id="464481at2"/>
<gene>
    <name evidence="7" type="ORF">MEBOL_004209</name>
</gene>
<sequence>MSWLNYHHLLYFWTVARAGSIAKASQELRLAQPTISAQLKLLEDSLGHKLLERQGRRLVLTDVGRTVLRYADDIFRLGNELTHAINGLPSGQRLRFAVGVTDVVPKLVAESLLHPAFDAFPHIHITCREGPLPQLLASLALHELDVVLSDTPSSEPVSVRSFNHLLGTCGVSFFAAPRLAHLARGFPKSLDGAPMLLPSEGTSARRALTAWFDAQGIRPLVVGGFDDSALLSAFGQRGHGVFAAPSVIEAEVCRQFSVSTLGRTGDIETGFYAISVERRLRHPAVVAIAESARSHLFG</sequence>
<keyword evidence="5" id="KW-0804">Transcription</keyword>
<protein>
    <submittedName>
        <fullName evidence="7">LysR family transcriptional regulator</fullName>
    </submittedName>
</protein>
<dbReference type="PRINTS" id="PR00039">
    <property type="entry name" value="HTHLYSR"/>
</dbReference>
<dbReference type="GO" id="GO:0003700">
    <property type="term" value="F:DNA-binding transcription factor activity"/>
    <property type="evidence" value="ECO:0007669"/>
    <property type="project" value="InterPro"/>
</dbReference>
<reference evidence="7 8" key="1">
    <citation type="submission" date="2017-06" db="EMBL/GenBank/DDBJ databases">
        <authorList>
            <person name="Kim H.J."/>
            <person name="Triplett B.A."/>
        </authorList>
    </citation>
    <scope>NUCLEOTIDE SEQUENCE [LARGE SCALE GENOMIC DNA]</scope>
    <source>
        <strain evidence="7 8">DSM 14713</strain>
    </source>
</reference>
<dbReference type="FunFam" id="1.10.10.10:FF:000001">
    <property type="entry name" value="LysR family transcriptional regulator"/>
    <property type="match status" value="1"/>
</dbReference>
<dbReference type="EMBL" id="CP022163">
    <property type="protein sequence ID" value="ATB30748.1"/>
    <property type="molecule type" value="Genomic_DNA"/>
</dbReference>
<accession>A0A250IHK2</accession>
<dbReference type="Proteomes" id="UP000217289">
    <property type="component" value="Chromosome"/>
</dbReference>
<evidence type="ECO:0000256" key="4">
    <source>
        <dbReference type="ARBA" id="ARBA00023159"/>
    </source>
</evidence>
<dbReference type="Gene3D" id="3.40.190.290">
    <property type="match status" value="1"/>
</dbReference>
<dbReference type="AlphaFoldDB" id="A0A250IHK2"/>
<feature type="domain" description="HTH lysR-type" evidence="6">
    <location>
        <begin position="4"/>
        <end position="61"/>
    </location>
</feature>
<organism evidence="7 8">
    <name type="scientific">Melittangium boletus DSM 14713</name>
    <dbReference type="NCBI Taxonomy" id="1294270"/>
    <lineage>
        <taxon>Bacteria</taxon>
        <taxon>Pseudomonadati</taxon>
        <taxon>Myxococcota</taxon>
        <taxon>Myxococcia</taxon>
        <taxon>Myxococcales</taxon>
        <taxon>Cystobacterineae</taxon>
        <taxon>Archangiaceae</taxon>
        <taxon>Melittangium</taxon>
    </lineage>
</organism>
<dbReference type="PROSITE" id="PS50931">
    <property type="entry name" value="HTH_LYSR"/>
    <property type="match status" value="1"/>
</dbReference>
<evidence type="ECO:0000256" key="3">
    <source>
        <dbReference type="ARBA" id="ARBA00023125"/>
    </source>
</evidence>
<dbReference type="InterPro" id="IPR036388">
    <property type="entry name" value="WH-like_DNA-bd_sf"/>
</dbReference>
<keyword evidence="3" id="KW-0238">DNA-binding</keyword>
<dbReference type="PANTHER" id="PTHR30293:SF2">
    <property type="entry name" value="TRANSCRIPTIONAL ACTIVATOR PROTEIN NHAR"/>
    <property type="match status" value="1"/>
</dbReference>
<evidence type="ECO:0000259" key="6">
    <source>
        <dbReference type="PROSITE" id="PS50931"/>
    </source>
</evidence>
<keyword evidence="2" id="KW-0805">Transcription regulation</keyword>
<dbReference type="Gene3D" id="1.10.10.10">
    <property type="entry name" value="Winged helix-like DNA-binding domain superfamily/Winged helix DNA-binding domain"/>
    <property type="match status" value="1"/>
</dbReference>
<dbReference type="GO" id="GO:2000142">
    <property type="term" value="P:regulation of DNA-templated transcription initiation"/>
    <property type="evidence" value="ECO:0007669"/>
    <property type="project" value="TreeGrafter"/>
</dbReference>
<dbReference type="SUPFAM" id="SSF46785">
    <property type="entry name" value="Winged helix' DNA-binding domain"/>
    <property type="match status" value="1"/>
</dbReference>
<keyword evidence="8" id="KW-1185">Reference proteome</keyword>
<name>A0A250IHK2_9BACT</name>
<dbReference type="InterPro" id="IPR000847">
    <property type="entry name" value="LysR_HTH_N"/>
</dbReference>
<dbReference type="Pfam" id="PF00126">
    <property type="entry name" value="HTH_1"/>
    <property type="match status" value="1"/>
</dbReference>
<evidence type="ECO:0000313" key="8">
    <source>
        <dbReference type="Proteomes" id="UP000217289"/>
    </source>
</evidence>